<feature type="compositionally biased region" description="Basic and acidic residues" evidence="1">
    <location>
        <begin position="309"/>
        <end position="325"/>
    </location>
</feature>
<organism evidence="2 3">
    <name type="scientific">Parachaetomium inaequale</name>
    <dbReference type="NCBI Taxonomy" id="2588326"/>
    <lineage>
        <taxon>Eukaryota</taxon>
        <taxon>Fungi</taxon>
        <taxon>Dikarya</taxon>
        <taxon>Ascomycota</taxon>
        <taxon>Pezizomycotina</taxon>
        <taxon>Sordariomycetes</taxon>
        <taxon>Sordariomycetidae</taxon>
        <taxon>Sordariales</taxon>
        <taxon>Chaetomiaceae</taxon>
        <taxon>Parachaetomium</taxon>
    </lineage>
</organism>
<dbReference type="AlphaFoldDB" id="A0AAN6PNU5"/>
<comment type="caution">
    <text evidence="2">The sequence shown here is derived from an EMBL/GenBank/DDBJ whole genome shotgun (WGS) entry which is preliminary data.</text>
</comment>
<feature type="region of interest" description="Disordered" evidence="1">
    <location>
        <begin position="400"/>
        <end position="445"/>
    </location>
</feature>
<dbReference type="EMBL" id="MU854319">
    <property type="protein sequence ID" value="KAK4044396.1"/>
    <property type="molecule type" value="Genomic_DNA"/>
</dbReference>
<protein>
    <submittedName>
        <fullName evidence="2">Uncharacterized protein</fullName>
    </submittedName>
</protein>
<feature type="compositionally biased region" description="Low complexity" evidence="1">
    <location>
        <begin position="154"/>
        <end position="174"/>
    </location>
</feature>
<feature type="compositionally biased region" description="Polar residues" evidence="1">
    <location>
        <begin position="400"/>
        <end position="409"/>
    </location>
</feature>
<feature type="compositionally biased region" description="Basic and acidic residues" evidence="1">
    <location>
        <begin position="257"/>
        <end position="267"/>
    </location>
</feature>
<sequence>MEYTRHSSQPATVDLVRADLAEIWTVDESENDSPRRPPSVSGVSDMLDLEYIPTPGFRPSKAMKRDPLPEILGDFLELSPTRKGGRNGRLGKQATDHKTPAGPSKAPRGTQPGHASHIAPRPSNANKRKKATAAAESPVSSPASRPRERQPNGKTAAKASKQAKALPAPAYRPTTRTRTKAKRDDDLFELSDVTDTESESRPKKRQAKPSPKQSAPKQPSPKEPRAPPQRKVRVADKEVGSPVIQRSKPTRVPKKPSGREAPRKKPAEAGATITDTATQAYQEAELDLVSDRHVDENTSPMAKPVSSEPPRRITDPESTHQRTDTPEAFASPEPPESPKPLPAAPKVRKPLLPVPSDPQDVITLSSESGAGDAAARSTSPMFMEQDQDVAAEVAPDLAISVNTGSSSDQRSPIRLPLGRRRLGFTPPPSFQPRALKHNSGSAGHALPANIRDAFFSDEQPAAPSPSPAPELEPGSGEESLGPENVWKQAVEDDSPPAILHRIVTLLHRSLKPREEVVRDIAADYQDNALRLLDHMSTRHDQEKTDTLTALRKASRASLSVFSSAGQDMAVLINRLRAMDVTRTADTLRRPALAQKLDVVAKLCQTKLSTYVQNEPVGHDAASESDDSLDDLAEAYQLKLVEAVRRSDDKAFEASEKINMQVDEFMKRCLQGETKRVPRMEARKPDRAARNADEALEVFLDGIINTLQENGDVGGCGHAAPGNIVSLVSEDSDMAEMDLVV</sequence>
<dbReference type="Proteomes" id="UP001303115">
    <property type="component" value="Unassembled WGS sequence"/>
</dbReference>
<feature type="compositionally biased region" description="Acidic residues" evidence="1">
    <location>
        <begin position="186"/>
        <end position="197"/>
    </location>
</feature>
<feature type="compositionally biased region" description="Low complexity" evidence="1">
    <location>
        <begin position="208"/>
        <end position="217"/>
    </location>
</feature>
<evidence type="ECO:0000313" key="2">
    <source>
        <dbReference type="EMBL" id="KAK4044396.1"/>
    </source>
</evidence>
<accession>A0AAN6PNU5</accession>
<feature type="compositionally biased region" description="Low complexity" evidence="1">
    <location>
        <begin position="471"/>
        <end position="481"/>
    </location>
</feature>
<evidence type="ECO:0000313" key="3">
    <source>
        <dbReference type="Proteomes" id="UP001303115"/>
    </source>
</evidence>
<feature type="region of interest" description="Disordered" evidence="1">
    <location>
        <begin position="457"/>
        <end position="481"/>
    </location>
</feature>
<evidence type="ECO:0000256" key="1">
    <source>
        <dbReference type="SAM" id="MobiDB-lite"/>
    </source>
</evidence>
<gene>
    <name evidence="2" type="ORF">C8A01DRAFT_12227</name>
</gene>
<reference evidence="3" key="1">
    <citation type="journal article" date="2023" name="Mol. Phylogenet. Evol.">
        <title>Genome-scale phylogeny and comparative genomics of the fungal order Sordariales.</title>
        <authorList>
            <person name="Hensen N."/>
            <person name="Bonometti L."/>
            <person name="Westerberg I."/>
            <person name="Brannstrom I.O."/>
            <person name="Guillou S."/>
            <person name="Cros-Aarteil S."/>
            <person name="Calhoun S."/>
            <person name="Haridas S."/>
            <person name="Kuo A."/>
            <person name="Mondo S."/>
            <person name="Pangilinan J."/>
            <person name="Riley R."/>
            <person name="LaButti K."/>
            <person name="Andreopoulos B."/>
            <person name="Lipzen A."/>
            <person name="Chen C."/>
            <person name="Yan M."/>
            <person name="Daum C."/>
            <person name="Ng V."/>
            <person name="Clum A."/>
            <person name="Steindorff A."/>
            <person name="Ohm R.A."/>
            <person name="Martin F."/>
            <person name="Silar P."/>
            <person name="Natvig D.O."/>
            <person name="Lalanne C."/>
            <person name="Gautier V."/>
            <person name="Ament-Velasquez S.L."/>
            <person name="Kruys A."/>
            <person name="Hutchinson M.I."/>
            <person name="Powell A.J."/>
            <person name="Barry K."/>
            <person name="Miller A.N."/>
            <person name="Grigoriev I.V."/>
            <person name="Debuchy R."/>
            <person name="Gladieux P."/>
            <person name="Hiltunen Thoren M."/>
            <person name="Johannesson H."/>
        </authorList>
    </citation>
    <scope>NUCLEOTIDE SEQUENCE [LARGE SCALE GENOMIC DNA]</scope>
    <source>
        <strain evidence="3">CBS 284.82</strain>
    </source>
</reference>
<feature type="compositionally biased region" description="Pro residues" evidence="1">
    <location>
        <begin position="332"/>
        <end position="343"/>
    </location>
</feature>
<proteinExistence type="predicted"/>
<name>A0AAN6PNU5_9PEZI</name>
<feature type="region of interest" description="Disordered" evidence="1">
    <location>
        <begin position="25"/>
        <end position="385"/>
    </location>
</feature>
<keyword evidence="3" id="KW-1185">Reference proteome</keyword>
<feature type="compositionally biased region" description="Low complexity" evidence="1">
    <location>
        <begin position="132"/>
        <end position="144"/>
    </location>
</feature>